<evidence type="ECO:0000256" key="1">
    <source>
        <dbReference type="ARBA" id="ARBA00004496"/>
    </source>
</evidence>
<feature type="domain" description="RlmI-like PUA" evidence="8">
    <location>
        <begin position="38"/>
        <end position="94"/>
    </location>
</feature>
<dbReference type="EMBL" id="BJXL01000046">
    <property type="protein sequence ID" value="GEM83489.1"/>
    <property type="molecule type" value="Genomic_DNA"/>
</dbReference>
<dbReference type="InterPro" id="IPR041532">
    <property type="entry name" value="RlmI-like_PUA"/>
</dbReference>
<evidence type="ECO:0000256" key="4">
    <source>
        <dbReference type="ARBA" id="ARBA00022679"/>
    </source>
</evidence>
<evidence type="ECO:0000259" key="8">
    <source>
        <dbReference type="Pfam" id="PF17785"/>
    </source>
</evidence>
<dbReference type="SUPFAM" id="SSF53335">
    <property type="entry name" value="S-adenosyl-L-methionine-dependent methyltransferases"/>
    <property type="match status" value="1"/>
</dbReference>
<evidence type="ECO:0000259" key="7">
    <source>
        <dbReference type="Pfam" id="PF10672"/>
    </source>
</evidence>
<dbReference type="CDD" id="cd11572">
    <property type="entry name" value="RlmI_M_like"/>
    <property type="match status" value="1"/>
</dbReference>
<name>A0A511R1J5_9DEIN</name>
<dbReference type="PANTHER" id="PTHR42873">
    <property type="entry name" value="RIBOSOMAL RNA LARGE SUBUNIT METHYLTRANSFERASE"/>
    <property type="match status" value="1"/>
</dbReference>
<dbReference type="Gene3D" id="2.30.130.10">
    <property type="entry name" value="PUA domain"/>
    <property type="match status" value="1"/>
</dbReference>
<dbReference type="InterPro" id="IPR019614">
    <property type="entry name" value="SAM-dep_methyl-trfase"/>
</dbReference>
<dbReference type="Pfam" id="PF10672">
    <property type="entry name" value="Methyltrans_SAM"/>
    <property type="match status" value="1"/>
</dbReference>
<dbReference type="GO" id="GO:0008168">
    <property type="term" value="F:methyltransferase activity"/>
    <property type="evidence" value="ECO:0007669"/>
    <property type="project" value="UniProtKB-KW"/>
</dbReference>
<dbReference type="InterPro" id="IPR036974">
    <property type="entry name" value="PUA_sf"/>
</dbReference>
<evidence type="ECO:0000256" key="5">
    <source>
        <dbReference type="ARBA" id="ARBA00022691"/>
    </source>
</evidence>
<sequence length="416" mass="47351">MALLHWFSPNNFVTNKTRSDPKMDIFLYAHGVDCVVAKAGKEKKVRNFYPGLFADELESVPDRPGVVQVFSIHNALLGVGYYDPRSRVALRVYRFEDGPLDKKFFLHRFARAKEKRARMGDFHRLVHAEADGLPGLVVDRFGEILVVQVRNRAMEALRETWLPALIEVVEPVGIYERSDMDSRRQEGLPEKIGVIYGEVPQVLEVDEDGLVFQIPIALAQKTGYYLDQRENRRLLEQMAEPGQRVLDVYSYAGAFALRAARKGAYALAIDKDLEALGVLDRTASRLGLRVDIRQGDALEALESLTRSKTPPFQHVLLDPPTLVKKPDELPRVKRLLVDLLRPALRLLDSKGWLWLSSCAYYLGVDELLEVTRRAAADEGRRLRVHAIHYNPPDHPWSLHVPESLYLKTVIFQDDPL</sequence>
<dbReference type="InterPro" id="IPR015947">
    <property type="entry name" value="PUA-like_sf"/>
</dbReference>
<keyword evidence="5" id="KW-0949">S-adenosyl-L-methionine</keyword>
<dbReference type="AlphaFoldDB" id="A0A511R1J5"/>
<keyword evidence="2" id="KW-0963">Cytoplasm</keyword>
<evidence type="ECO:0000256" key="6">
    <source>
        <dbReference type="ARBA" id="ARBA00038091"/>
    </source>
</evidence>
<protein>
    <submittedName>
        <fullName evidence="9">SAM-dependent methyltransferase</fullName>
    </submittedName>
</protein>
<dbReference type="CDD" id="cd21153">
    <property type="entry name" value="PUA_RlmI"/>
    <property type="match status" value="1"/>
</dbReference>
<comment type="caution">
    <text evidence="9">The sequence shown here is derived from an EMBL/GenBank/DDBJ whole genome shotgun (WGS) entry which is preliminary data.</text>
</comment>
<reference evidence="9 10" key="1">
    <citation type="submission" date="2019-07" db="EMBL/GenBank/DDBJ databases">
        <title>Whole genome shotgun sequence of Meiothermus hypogaeus NBRC 106114.</title>
        <authorList>
            <person name="Hosoyama A."/>
            <person name="Uohara A."/>
            <person name="Ohji S."/>
            <person name="Ichikawa N."/>
        </authorList>
    </citation>
    <scope>NUCLEOTIDE SEQUENCE [LARGE SCALE GENOMIC DNA]</scope>
    <source>
        <strain evidence="9 10">NBRC 106114</strain>
    </source>
</reference>
<dbReference type="Pfam" id="PF17785">
    <property type="entry name" value="PUA_3"/>
    <property type="match status" value="1"/>
</dbReference>
<organism evidence="9 10">
    <name type="scientific">Meiothermus hypogaeus NBRC 106114</name>
    <dbReference type="NCBI Taxonomy" id="1227553"/>
    <lineage>
        <taxon>Bacteria</taxon>
        <taxon>Thermotogati</taxon>
        <taxon>Deinococcota</taxon>
        <taxon>Deinococci</taxon>
        <taxon>Thermales</taxon>
        <taxon>Thermaceae</taxon>
        <taxon>Meiothermus</taxon>
    </lineage>
</organism>
<dbReference type="PANTHER" id="PTHR42873:SF1">
    <property type="entry name" value="S-ADENOSYLMETHIONINE-DEPENDENT METHYLTRANSFERASE DOMAIN-CONTAINING PROTEIN"/>
    <property type="match status" value="1"/>
</dbReference>
<dbReference type="Gene3D" id="3.40.50.150">
    <property type="entry name" value="Vaccinia Virus protein VP39"/>
    <property type="match status" value="1"/>
</dbReference>
<gene>
    <name evidence="9" type="ORF">MHY01S_16550</name>
</gene>
<evidence type="ECO:0000256" key="2">
    <source>
        <dbReference type="ARBA" id="ARBA00022490"/>
    </source>
</evidence>
<evidence type="ECO:0000313" key="10">
    <source>
        <dbReference type="Proteomes" id="UP000321197"/>
    </source>
</evidence>
<evidence type="ECO:0000313" key="9">
    <source>
        <dbReference type="EMBL" id="GEM83489.1"/>
    </source>
</evidence>
<dbReference type="GO" id="GO:0032259">
    <property type="term" value="P:methylation"/>
    <property type="evidence" value="ECO:0007669"/>
    <property type="project" value="UniProtKB-KW"/>
</dbReference>
<dbReference type="Proteomes" id="UP000321197">
    <property type="component" value="Unassembled WGS sequence"/>
</dbReference>
<accession>A0A511R1J5</accession>
<dbReference type="GO" id="GO:0005737">
    <property type="term" value="C:cytoplasm"/>
    <property type="evidence" value="ECO:0007669"/>
    <property type="project" value="UniProtKB-SubCell"/>
</dbReference>
<comment type="similarity">
    <text evidence="6">Belongs to the methyltransferase superfamily. RlmI family.</text>
</comment>
<dbReference type="Gene3D" id="3.30.750.80">
    <property type="entry name" value="RNA methyltransferase domain (HRMD) like"/>
    <property type="match status" value="1"/>
</dbReference>
<keyword evidence="3 9" id="KW-0489">Methyltransferase</keyword>
<proteinExistence type="inferred from homology"/>
<dbReference type="GO" id="GO:0003723">
    <property type="term" value="F:RNA binding"/>
    <property type="evidence" value="ECO:0007669"/>
    <property type="project" value="InterPro"/>
</dbReference>
<feature type="domain" description="S-adenosylmethionine-dependent methyltransferase" evidence="7">
    <location>
        <begin position="196"/>
        <end position="395"/>
    </location>
</feature>
<keyword evidence="4 9" id="KW-0808">Transferase</keyword>
<evidence type="ECO:0000256" key="3">
    <source>
        <dbReference type="ARBA" id="ARBA00022603"/>
    </source>
</evidence>
<dbReference type="InterPro" id="IPR029063">
    <property type="entry name" value="SAM-dependent_MTases_sf"/>
</dbReference>
<dbReference type="CDD" id="cd02440">
    <property type="entry name" value="AdoMet_MTases"/>
    <property type="match status" value="1"/>
</dbReference>
<dbReference type="SUPFAM" id="SSF88697">
    <property type="entry name" value="PUA domain-like"/>
    <property type="match status" value="1"/>
</dbReference>
<comment type="subcellular location">
    <subcellularLocation>
        <location evidence="1">Cytoplasm</location>
    </subcellularLocation>
</comment>